<evidence type="ECO:0000256" key="2">
    <source>
        <dbReference type="ARBA" id="ARBA00022475"/>
    </source>
</evidence>
<dbReference type="GO" id="GO:0005886">
    <property type="term" value="C:plasma membrane"/>
    <property type="evidence" value="ECO:0007669"/>
    <property type="project" value="UniProtKB-SubCell"/>
</dbReference>
<proteinExistence type="predicted"/>
<dbReference type="InterPro" id="IPR005598">
    <property type="entry name" value="ATP_synth_I"/>
</dbReference>
<organism evidence="7">
    <name type="scientific">Lacrimispora sp. BS-2</name>
    <dbReference type="NCBI Taxonomy" id="3151850"/>
    <lineage>
        <taxon>Bacteria</taxon>
        <taxon>Bacillati</taxon>
        <taxon>Bacillota</taxon>
        <taxon>Clostridia</taxon>
        <taxon>Lachnospirales</taxon>
        <taxon>Lachnospiraceae</taxon>
        <taxon>Lacrimispora</taxon>
    </lineage>
</organism>
<gene>
    <name evidence="7" type="ORF">ABFV83_18290</name>
</gene>
<dbReference type="AlphaFoldDB" id="A0AAU7PN89"/>
<evidence type="ECO:0000256" key="6">
    <source>
        <dbReference type="SAM" id="Phobius"/>
    </source>
</evidence>
<evidence type="ECO:0000313" key="7">
    <source>
        <dbReference type="EMBL" id="XBS53728.1"/>
    </source>
</evidence>
<sequence>MGKETKNLMLEVSAGIVFFTAVVMLGALIVYPRRAVFAGLILGMALALAMFLSMAMVLERSMKTEDPKTVQKRSIVSSVIRYLLLVVIMVAVIVRFSDWFNPVAVVIGVLGLKAGAFFQPVIHKIAVRRTKGE</sequence>
<keyword evidence="2" id="KW-1003">Cell membrane</keyword>
<keyword evidence="3 6" id="KW-0812">Transmembrane</keyword>
<evidence type="ECO:0000256" key="4">
    <source>
        <dbReference type="ARBA" id="ARBA00022989"/>
    </source>
</evidence>
<evidence type="ECO:0000256" key="5">
    <source>
        <dbReference type="ARBA" id="ARBA00023136"/>
    </source>
</evidence>
<evidence type="ECO:0000256" key="1">
    <source>
        <dbReference type="ARBA" id="ARBA00004651"/>
    </source>
</evidence>
<accession>A0AAU7PN89</accession>
<evidence type="ECO:0000256" key="3">
    <source>
        <dbReference type="ARBA" id="ARBA00022692"/>
    </source>
</evidence>
<dbReference type="EMBL" id="CP157940">
    <property type="protein sequence ID" value="XBS53728.1"/>
    <property type="molecule type" value="Genomic_DNA"/>
</dbReference>
<dbReference type="Pfam" id="PF03899">
    <property type="entry name" value="ATP-synt_I"/>
    <property type="match status" value="1"/>
</dbReference>
<protein>
    <submittedName>
        <fullName evidence="7">ATP synthase subunit I</fullName>
    </submittedName>
</protein>
<reference evidence="7" key="1">
    <citation type="submission" date="2024-06" db="EMBL/GenBank/DDBJ databases">
        <title>Lacrimispora cavernae sp. nov., a novel anaerobe isolated from bat guano pile inside a cave.</title>
        <authorList>
            <person name="Miller S.L."/>
            <person name="Lu N."/>
            <person name="King J."/>
            <person name="Sankaranarayanan K."/>
            <person name="Lawson P.A."/>
        </authorList>
    </citation>
    <scope>NUCLEOTIDE SEQUENCE</scope>
    <source>
        <strain evidence="7">BS-2</strain>
    </source>
</reference>
<feature type="transmembrane region" description="Helical" evidence="6">
    <location>
        <begin position="12"/>
        <end position="31"/>
    </location>
</feature>
<feature type="transmembrane region" description="Helical" evidence="6">
    <location>
        <begin position="37"/>
        <end position="58"/>
    </location>
</feature>
<keyword evidence="4 6" id="KW-1133">Transmembrane helix</keyword>
<comment type="subcellular location">
    <subcellularLocation>
        <location evidence="1">Cell membrane</location>
        <topology evidence="1">Multi-pass membrane protein</topology>
    </subcellularLocation>
</comment>
<keyword evidence="5 6" id="KW-0472">Membrane</keyword>
<feature type="transmembrane region" description="Helical" evidence="6">
    <location>
        <begin position="79"/>
        <end position="97"/>
    </location>
</feature>
<feature type="transmembrane region" description="Helical" evidence="6">
    <location>
        <begin position="103"/>
        <end position="122"/>
    </location>
</feature>
<name>A0AAU7PN89_9FIRM</name>
<dbReference type="RefSeq" id="WP_349945898.1">
    <property type="nucleotide sequence ID" value="NZ_CP157940.1"/>
</dbReference>